<dbReference type="InterPro" id="IPR036890">
    <property type="entry name" value="HATPase_C_sf"/>
</dbReference>
<proteinExistence type="predicted"/>
<keyword evidence="16" id="KW-1185">Reference proteome</keyword>
<dbReference type="GO" id="GO:0000155">
    <property type="term" value="F:phosphorelay sensor kinase activity"/>
    <property type="evidence" value="ECO:0007669"/>
    <property type="project" value="InterPro"/>
</dbReference>
<feature type="compositionally biased region" description="Basic and acidic residues" evidence="11">
    <location>
        <begin position="474"/>
        <end position="485"/>
    </location>
</feature>
<keyword evidence="4" id="KW-0597">Phosphoprotein</keyword>
<dbReference type="InterPro" id="IPR005467">
    <property type="entry name" value="His_kinase_dom"/>
</dbReference>
<dbReference type="InterPro" id="IPR013727">
    <property type="entry name" value="2CSK_N"/>
</dbReference>
<sequence>MLPWRKRTPDGSPNSVFGEILDWLLAPLLFLWPFSIIVTHQVADRIANRSFDHALGEQVQMLARFVTIDGDRVQLNLPAPGRILFRSSASDVVFFQVRTDEGFVGGDAEIPAPPRPWLPDGEVRWRDDVVAGEPVRVAARIDRRPGPEQPRFVIAQVAETLNKRRELASDVVTGVLLPQFALIPLSVVLVWFGLTRGIAPLARLQARIRQRRPTDLSPIAPESVPEEVRPLIVAFNDMMARLEENLQAQRRFIADAAHQMRTPITGLKMQAELALRERDPQALRQDLQRLHGAAERAAHLIQQLLTLARAESSSETVHRIERLDVQELLRDVALELYPKAQHKALELGFDESEGRLEVEGNRLMLQELFKNLVDNAIQYTPPGGSVTLRALARGDSVDVEIEDTGIGIPPADRPRVFERFYRVLDTGVDGSGLGLAIVREIAEMHRADVSLEPNPHGQGTLARVRFPLPARSPARQDERPRAKDD</sequence>
<feature type="domain" description="Histidine kinase" evidence="13">
    <location>
        <begin position="255"/>
        <end position="470"/>
    </location>
</feature>
<evidence type="ECO:0000313" key="15">
    <source>
        <dbReference type="EMBL" id="CUB07484.1"/>
    </source>
</evidence>
<dbReference type="SMART" id="SM00304">
    <property type="entry name" value="HAMP"/>
    <property type="match status" value="1"/>
</dbReference>
<feature type="transmembrane region" description="Helical" evidence="12">
    <location>
        <begin position="20"/>
        <end position="39"/>
    </location>
</feature>
<evidence type="ECO:0000259" key="13">
    <source>
        <dbReference type="PROSITE" id="PS50109"/>
    </source>
</evidence>
<dbReference type="SMART" id="SM00388">
    <property type="entry name" value="HisKA"/>
    <property type="match status" value="1"/>
</dbReference>
<reference evidence="16" key="1">
    <citation type="submission" date="2015-08" db="EMBL/GenBank/DDBJ databases">
        <authorList>
            <person name="Babu N.S."/>
            <person name="Beckwith C.J."/>
            <person name="Beseler K.G."/>
            <person name="Brison A."/>
            <person name="Carone J.V."/>
            <person name="Caskin T.P."/>
            <person name="Diamond M."/>
            <person name="Durham M.E."/>
            <person name="Foxe J.M."/>
            <person name="Go M."/>
            <person name="Henderson B.A."/>
            <person name="Jones I.B."/>
            <person name="McGettigan J.A."/>
            <person name="Micheletti S.J."/>
            <person name="Nasrallah M.E."/>
            <person name="Ortiz D."/>
            <person name="Piller C.R."/>
            <person name="Privatt S.R."/>
            <person name="Schneider S.L."/>
            <person name="Sharp S."/>
            <person name="Smith T.C."/>
            <person name="Stanton J.D."/>
            <person name="Ullery H.E."/>
            <person name="Wilson R.J."/>
            <person name="Serrano M.G."/>
            <person name="Buck G."/>
            <person name="Lee V."/>
            <person name="Wang Y."/>
            <person name="Carvalho R."/>
            <person name="Voegtly L."/>
            <person name="Shi R."/>
            <person name="Duckworth R."/>
            <person name="Johnson A."/>
            <person name="Loviza R."/>
            <person name="Walstead R."/>
            <person name="Shah Z."/>
            <person name="Kiflezghi M."/>
            <person name="Wade K."/>
            <person name="Ball S.L."/>
            <person name="Bradley K.W."/>
            <person name="Asai D.J."/>
            <person name="Bowman C.A."/>
            <person name="Russell D.A."/>
            <person name="Pope W.H."/>
            <person name="Jacobs-Sera D."/>
            <person name="Hendrix R.W."/>
            <person name="Hatfull G.F."/>
        </authorList>
    </citation>
    <scope>NUCLEOTIDE SEQUENCE [LARGE SCALE GENOMIC DNA]</scope>
    <source>
        <strain evidence="16">JCM 19170</strain>
    </source>
</reference>
<evidence type="ECO:0000256" key="7">
    <source>
        <dbReference type="ARBA" id="ARBA00022777"/>
    </source>
</evidence>
<keyword evidence="5" id="KW-0808">Transferase</keyword>
<evidence type="ECO:0000259" key="14">
    <source>
        <dbReference type="PROSITE" id="PS50885"/>
    </source>
</evidence>
<protein>
    <recommendedName>
        <fullName evidence="3">histidine kinase</fullName>
        <ecNumber evidence="3">2.7.13.3</ecNumber>
    </recommendedName>
</protein>
<dbReference type="Pfam" id="PF08521">
    <property type="entry name" value="2CSK_N"/>
    <property type="match status" value="1"/>
</dbReference>
<feature type="transmembrane region" description="Helical" evidence="12">
    <location>
        <begin position="171"/>
        <end position="194"/>
    </location>
</feature>
<dbReference type="CDD" id="cd00082">
    <property type="entry name" value="HisKA"/>
    <property type="match status" value="1"/>
</dbReference>
<evidence type="ECO:0000256" key="6">
    <source>
        <dbReference type="ARBA" id="ARBA00022692"/>
    </source>
</evidence>
<organism evidence="15 16">
    <name type="scientific">Tepidiphilus thermophilus</name>
    <dbReference type="NCBI Taxonomy" id="876478"/>
    <lineage>
        <taxon>Bacteria</taxon>
        <taxon>Pseudomonadati</taxon>
        <taxon>Pseudomonadota</taxon>
        <taxon>Hydrogenophilia</taxon>
        <taxon>Hydrogenophilales</taxon>
        <taxon>Hydrogenophilaceae</taxon>
        <taxon>Tepidiphilus</taxon>
    </lineage>
</organism>
<keyword evidence="9" id="KW-0902">Two-component regulatory system</keyword>
<evidence type="ECO:0000256" key="9">
    <source>
        <dbReference type="ARBA" id="ARBA00023012"/>
    </source>
</evidence>
<dbReference type="OrthoDB" id="5297838at2"/>
<dbReference type="EMBL" id="CYHH01000008">
    <property type="protein sequence ID" value="CUB07484.1"/>
    <property type="molecule type" value="Genomic_DNA"/>
</dbReference>
<gene>
    <name evidence="15" type="ORF">Ga0061068_10810</name>
</gene>
<accession>A0A0K6IWQ2</accession>
<name>A0A0K6IWQ2_9PROT</name>
<dbReference type="InterPro" id="IPR003660">
    <property type="entry name" value="HAMP_dom"/>
</dbReference>
<keyword evidence="7 15" id="KW-0418">Kinase</keyword>
<dbReference type="Gene3D" id="3.30.565.10">
    <property type="entry name" value="Histidine kinase-like ATPase, C-terminal domain"/>
    <property type="match status" value="1"/>
</dbReference>
<dbReference type="InterPro" id="IPR036097">
    <property type="entry name" value="HisK_dim/P_sf"/>
</dbReference>
<evidence type="ECO:0000256" key="8">
    <source>
        <dbReference type="ARBA" id="ARBA00022989"/>
    </source>
</evidence>
<dbReference type="InterPro" id="IPR003594">
    <property type="entry name" value="HATPase_dom"/>
</dbReference>
<dbReference type="Gene3D" id="1.10.287.130">
    <property type="match status" value="1"/>
</dbReference>
<dbReference type="PRINTS" id="PR00344">
    <property type="entry name" value="BCTRLSENSOR"/>
</dbReference>
<dbReference type="SUPFAM" id="SSF47384">
    <property type="entry name" value="Homodimeric domain of signal transducing histidine kinase"/>
    <property type="match status" value="1"/>
</dbReference>
<dbReference type="EC" id="2.7.13.3" evidence="3"/>
<dbReference type="GO" id="GO:0005886">
    <property type="term" value="C:plasma membrane"/>
    <property type="evidence" value="ECO:0007669"/>
    <property type="project" value="TreeGrafter"/>
</dbReference>
<dbReference type="PROSITE" id="PS50885">
    <property type="entry name" value="HAMP"/>
    <property type="match status" value="1"/>
</dbReference>
<evidence type="ECO:0000256" key="10">
    <source>
        <dbReference type="ARBA" id="ARBA00023136"/>
    </source>
</evidence>
<feature type="region of interest" description="Disordered" evidence="11">
    <location>
        <begin position="466"/>
        <end position="485"/>
    </location>
</feature>
<dbReference type="Pfam" id="PF00672">
    <property type="entry name" value="HAMP"/>
    <property type="match status" value="1"/>
</dbReference>
<evidence type="ECO:0000256" key="1">
    <source>
        <dbReference type="ARBA" id="ARBA00000085"/>
    </source>
</evidence>
<dbReference type="PANTHER" id="PTHR45436:SF1">
    <property type="entry name" value="SENSOR PROTEIN QSEC"/>
    <property type="match status" value="1"/>
</dbReference>
<feature type="domain" description="HAMP" evidence="14">
    <location>
        <begin position="195"/>
        <end position="247"/>
    </location>
</feature>
<dbReference type="SUPFAM" id="SSF55874">
    <property type="entry name" value="ATPase domain of HSP90 chaperone/DNA topoisomerase II/histidine kinase"/>
    <property type="match status" value="1"/>
</dbReference>
<dbReference type="AlphaFoldDB" id="A0A0K6IWQ2"/>
<evidence type="ECO:0000256" key="3">
    <source>
        <dbReference type="ARBA" id="ARBA00012438"/>
    </source>
</evidence>
<evidence type="ECO:0000313" key="16">
    <source>
        <dbReference type="Proteomes" id="UP000182108"/>
    </source>
</evidence>
<dbReference type="SMART" id="SM00387">
    <property type="entry name" value="HATPase_c"/>
    <property type="match status" value="1"/>
</dbReference>
<dbReference type="InterPro" id="IPR003661">
    <property type="entry name" value="HisK_dim/P_dom"/>
</dbReference>
<dbReference type="InterPro" id="IPR050428">
    <property type="entry name" value="TCS_sensor_his_kinase"/>
</dbReference>
<dbReference type="PROSITE" id="PS50109">
    <property type="entry name" value="HIS_KIN"/>
    <property type="match status" value="1"/>
</dbReference>
<comment type="subcellular location">
    <subcellularLocation>
        <location evidence="2">Membrane</location>
    </subcellularLocation>
</comment>
<keyword evidence="8 12" id="KW-1133">Transmembrane helix</keyword>
<evidence type="ECO:0000256" key="12">
    <source>
        <dbReference type="SAM" id="Phobius"/>
    </source>
</evidence>
<dbReference type="CDD" id="cd00075">
    <property type="entry name" value="HATPase"/>
    <property type="match status" value="1"/>
</dbReference>
<evidence type="ECO:0000256" key="5">
    <source>
        <dbReference type="ARBA" id="ARBA00022679"/>
    </source>
</evidence>
<dbReference type="RefSeq" id="WP_055423770.1">
    <property type="nucleotide sequence ID" value="NZ_CYHH01000008.1"/>
</dbReference>
<dbReference type="Pfam" id="PF00512">
    <property type="entry name" value="HisKA"/>
    <property type="match status" value="1"/>
</dbReference>
<dbReference type="Pfam" id="PF02518">
    <property type="entry name" value="HATPase_c"/>
    <property type="match status" value="1"/>
</dbReference>
<evidence type="ECO:0000256" key="2">
    <source>
        <dbReference type="ARBA" id="ARBA00004370"/>
    </source>
</evidence>
<dbReference type="InterPro" id="IPR004358">
    <property type="entry name" value="Sig_transdc_His_kin-like_C"/>
</dbReference>
<keyword evidence="10 12" id="KW-0472">Membrane</keyword>
<evidence type="ECO:0000256" key="11">
    <source>
        <dbReference type="SAM" id="MobiDB-lite"/>
    </source>
</evidence>
<comment type="catalytic activity">
    <reaction evidence="1">
        <text>ATP + protein L-histidine = ADP + protein N-phospho-L-histidine.</text>
        <dbReference type="EC" id="2.7.13.3"/>
    </reaction>
</comment>
<dbReference type="PANTHER" id="PTHR45436">
    <property type="entry name" value="SENSOR HISTIDINE KINASE YKOH"/>
    <property type="match status" value="1"/>
</dbReference>
<dbReference type="Proteomes" id="UP000182108">
    <property type="component" value="Unassembled WGS sequence"/>
</dbReference>
<evidence type="ECO:0000256" key="4">
    <source>
        <dbReference type="ARBA" id="ARBA00022553"/>
    </source>
</evidence>
<keyword evidence="6 12" id="KW-0812">Transmembrane</keyword>